<organism evidence="1">
    <name type="scientific">marine sediment metagenome</name>
    <dbReference type="NCBI Taxonomy" id="412755"/>
    <lineage>
        <taxon>unclassified sequences</taxon>
        <taxon>metagenomes</taxon>
        <taxon>ecological metagenomes</taxon>
    </lineage>
</organism>
<accession>A0A0F8YS82</accession>
<comment type="caution">
    <text evidence="1">The sequence shown here is derived from an EMBL/GenBank/DDBJ whole genome shotgun (WGS) entry which is preliminary data.</text>
</comment>
<dbReference type="AlphaFoldDB" id="A0A0F8YS82"/>
<dbReference type="EMBL" id="LAZR01064728">
    <property type="protein sequence ID" value="KKK56964.1"/>
    <property type="molecule type" value="Genomic_DNA"/>
</dbReference>
<gene>
    <name evidence="1" type="ORF">LCGC14_3059260</name>
</gene>
<protein>
    <submittedName>
        <fullName evidence="1">Uncharacterized protein</fullName>
    </submittedName>
</protein>
<name>A0A0F8YS82_9ZZZZ</name>
<dbReference type="Gene3D" id="1.10.10.60">
    <property type="entry name" value="Homeodomain-like"/>
    <property type="match status" value="1"/>
</dbReference>
<reference evidence="1" key="1">
    <citation type="journal article" date="2015" name="Nature">
        <title>Complex archaea that bridge the gap between prokaryotes and eukaryotes.</title>
        <authorList>
            <person name="Spang A."/>
            <person name="Saw J.H."/>
            <person name="Jorgensen S.L."/>
            <person name="Zaremba-Niedzwiedzka K."/>
            <person name="Martijn J."/>
            <person name="Lind A.E."/>
            <person name="van Eijk R."/>
            <person name="Schleper C."/>
            <person name="Guy L."/>
            <person name="Ettema T.J."/>
        </authorList>
    </citation>
    <scope>NUCLEOTIDE SEQUENCE</scope>
</reference>
<evidence type="ECO:0000313" key="1">
    <source>
        <dbReference type="EMBL" id="KKK56964.1"/>
    </source>
</evidence>
<proteinExistence type="predicted"/>
<sequence length="88" mass="10040">MKDAMIAMRDDGYTIAEIAKVAGVSERKVQEVMRQFGMCRDQRPTRKYTVTVMVPELVTVWAASKSQATKTARDLYNDNVRIQCVTHE</sequence>